<dbReference type="OrthoDB" id="2820488at2759"/>
<protein>
    <submittedName>
        <fullName evidence="2">Snoal-like polyketide cyclase family</fullName>
    </submittedName>
</protein>
<gene>
    <name evidence="2" type="ORF">FALBO_15244</name>
</gene>
<keyword evidence="3" id="KW-1185">Reference proteome</keyword>
<accession>A0A8H4KU02</accession>
<proteinExistence type="predicted"/>
<feature type="signal peptide" evidence="1">
    <location>
        <begin position="1"/>
        <end position="20"/>
    </location>
</feature>
<dbReference type="Proteomes" id="UP000554235">
    <property type="component" value="Unassembled WGS sequence"/>
</dbReference>
<name>A0A8H4KU02_9HYPO</name>
<keyword evidence="1" id="KW-0732">Signal</keyword>
<feature type="chain" id="PRO_5034739872" evidence="1">
    <location>
        <begin position="21"/>
        <end position="236"/>
    </location>
</feature>
<evidence type="ECO:0000313" key="3">
    <source>
        <dbReference type="Proteomes" id="UP000554235"/>
    </source>
</evidence>
<dbReference type="AlphaFoldDB" id="A0A8H4KU02"/>
<sequence length="236" mass="26459">MARLFTALLVYALCISSGIALEANQPPSQEISTRQTLVAPPPCEPIHPPPSEFETRYRFNCFTHAFLITKNLTEAFRYISKGYIAAFDALAPIWPSVNITFQRKLFQDGTGWVNYNSSAVGEIIDRFRWDAGCIVEHPLHHVLGQQSHNKSALTVRTCICRSIREHPVGPKSYVAALKNKASRKDVYSAMPNRTPTRFSKTPSSPNIALVSGAPGFCLDTWHRLKPTKSYNLQVNR</sequence>
<reference evidence="2 3" key="1">
    <citation type="submission" date="2020-01" db="EMBL/GenBank/DDBJ databases">
        <title>Identification and distribution of gene clusters putatively required for synthesis of sphingolipid metabolism inhibitors in phylogenetically diverse species of the filamentous fungus Fusarium.</title>
        <authorList>
            <person name="Kim H.-S."/>
            <person name="Busman M."/>
            <person name="Brown D.W."/>
            <person name="Divon H."/>
            <person name="Uhlig S."/>
            <person name="Proctor R.H."/>
        </authorList>
    </citation>
    <scope>NUCLEOTIDE SEQUENCE [LARGE SCALE GENOMIC DNA]</scope>
    <source>
        <strain evidence="2 3">NRRL 20459</strain>
    </source>
</reference>
<evidence type="ECO:0000256" key="1">
    <source>
        <dbReference type="SAM" id="SignalP"/>
    </source>
</evidence>
<organism evidence="2 3">
    <name type="scientific">Fusarium albosuccineum</name>
    <dbReference type="NCBI Taxonomy" id="1237068"/>
    <lineage>
        <taxon>Eukaryota</taxon>
        <taxon>Fungi</taxon>
        <taxon>Dikarya</taxon>
        <taxon>Ascomycota</taxon>
        <taxon>Pezizomycotina</taxon>
        <taxon>Sordariomycetes</taxon>
        <taxon>Hypocreomycetidae</taxon>
        <taxon>Hypocreales</taxon>
        <taxon>Nectriaceae</taxon>
        <taxon>Fusarium</taxon>
        <taxon>Fusarium decemcellulare species complex</taxon>
    </lineage>
</organism>
<comment type="caution">
    <text evidence="2">The sequence shown here is derived from an EMBL/GenBank/DDBJ whole genome shotgun (WGS) entry which is preliminary data.</text>
</comment>
<dbReference type="EMBL" id="JAADYS010002610">
    <property type="protein sequence ID" value="KAF4457267.1"/>
    <property type="molecule type" value="Genomic_DNA"/>
</dbReference>
<evidence type="ECO:0000313" key="2">
    <source>
        <dbReference type="EMBL" id="KAF4457267.1"/>
    </source>
</evidence>